<dbReference type="Pfam" id="PF13193">
    <property type="entry name" value="AMP-binding_C"/>
    <property type="match status" value="2"/>
</dbReference>
<dbReference type="NCBIfam" id="TIGR01733">
    <property type="entry name" value="AA-adenyl-dom"/>
    <property type="match status" value="2"/>
</dbReference>
<feature type="region of interest" description="Disordered" evidence="9">
    <location>
        <begin position="526"/>
        <end position="548"/>
    </location>
</feature>
<proteinExistence type="inferred from homology"/>
<dbReference type="SUPFAM" id="SSF56801">
    <property type="entry name" value="Acetyl-CoA synthetase-like"/>
    <property type="match status" value="2"/>
</dbReference>
<organism evidence="11 12">
    <name type="scientific">Amycolatopsis minnesotensis</name>
    <dbReference type="NCBI Taxonomy" id="337894"/>
    <lineage>
        <taxon>Bacteria</taxon>
        <taxon>Bacillati</taxon>
        <taxon>Actinomycetota</taxon>
        <taxon>Actinomycetes</taxon>
        <taxon>Pseudonocardiales</taxon>
        <taxon>Pseudonocardiaceae</taxon>
        <taxon>Amycolatopsis</taxon>
    </lineage>
</organism>
<evidence type="ECO:0000256" key="7">
    <source>
        <dbReference type="ARBA" id="ARBA00022598"/>
    </source>
</evidence>
<evidence type="ECO:0000259" key="10">
    <source>
        <dbReference type="PROSITE" id="PS50075"/>
    </source>
</evidence>
<name>A0ABN2QP22_9PSEU</name>
<dbReference type="Gene3D" id="3.40.50.12780">
    <property type="entry name" value="N-terminal domain of ligase-like"/>
    <property type="match status" value="2"/>
</dbReference>
<dbReference type="Gene3D" id="3.30.559.10">
    <property type="entry name" value="Chloramphenicol acetyltransferase-like domain"/>
    <property type="match status" value="2"/>
</dbReference>
<dbReference type="CDD" id="cd12114">
    <property type="entry name" value="A_NRPS_TlmIV_like"/>
    <property type="match status" value="1"/>
</dbReference>
<dbReference type="InterPro" id="IPR001242">
    <property type="entry name" value="Condensation_dom"/>
</dbReference>
<dbReference type="Gene3D" id="1.10.1200.10">
    <property type="entry name" value="ACP-like"/>
    <property type="match status" value="2"/>
</dbReference>
<evidence type="ECO:0000256" key="6">
    <source>
        <dbReference type="ARBA" id="ARBA00022553"/>
    </source>
</evidence>
<dbReference type="RefSeq" id="WP_344416909.1">
    <property type="nucleotide sequence ID" value="NZ_BAAANN010000008.1"/>
</dbReference>
<protein>
    <recommendedName>
        <fullName evidence="4">Phenyloxazoline synthase MbtB</fullName>
    </recommendedName>
    <alternativeName>
        <fullName evidence="8">Mycobactin synthetase protein B</fullName>
    </alternativeName>
</protein>
<evidence type="ECO:0000256" key="4">
    <source>
        <dbReference type="ARBA" id="ARBA00016743"/>
    </source>
</evidence>
<gene>
    <name evidence="11" type="ORF">GCM10009754_24510</name>
</gene>
<keyword evidence="7" id="KW-0436">Ligase</keyword>
<dbReference type="Gene3D" id="3.40.50.1820">
    <property type="entry name" value="alpha/beta hydrolase"/>
    <property type="match status" value="1"/>
</dbReference>
<dbReference type="InterPro" id="IPR025110">
    <property type="entry name" value="AMP-bd_C"/>
</dbReference>
<dbReference type="SUPFAM" id="SSF47336">
    <property type="entry name" value="ACP-like"/>
    <property type="match status" value="3"/>
</dbReference>
<dbReference type="PANTHER" id="PTHR45527:SF10">
    <property type="entry name" value="PYOCHELIN SYNTHASE PCHF"/>
    <property type="match status" value="1"/>
</dbReference>
<evidence type="ECO:0000256" key="3">
    <source>
        <dbReference type="ARBA" id="ARBA00007380"/>
    </source>
</evidence>
<dbReference type="Gene3D" id="3.30.559.30">
    <property type="entry name" value="Nonribosomal peptide synthetase, condensation domain"/>
    <property type="match status" value="2"/>
</dbReference>
<dbReference type="InterPro" id="IPR036736">
    <property type="entry name" value="ACP-like_sf"/>
</dbReference>
<reference evidence="11 12" key="1">
    <citation type="journal article" date="2019" name="Int. J. Syst. Evol. Microbiol.">
        <title>The Global Catalogue of Microorganisms (GCM) 10K type strain sequencing project: providing services to taxonomists for standard genome sequencing and annotation.</title>
        <authorList>
            <consortium name="The Broad Institute Genomics Platform"/>
            <consortium name="The Broad Institute Genome Sequencing Center for Infectious Disease"/>
            <person name="Wu L."/>
            <person name="Ma J."/>
        </authorList>
    </citation>
    <scope>NUCLEOTIDE SEQUENCE [LARGE SCALE GENOMIC DNA]</scope>
    <source>
        <strain evidence="11 12">JCM 14545</strain>
    </source>
</reference>
<evidence type="ECO:0000256" key="9">
    <source>
        <dbReference type="SAM" id="MobiDB-lite"/>
    </source>
</evidence>
<feature type="domain" description="Carrier" evidence="10">
    <location>
        <begin position="1049"/>
        <end position="1124"/>
    </location>
</feature>
<dbReference type="InterPro" id="IPR023213">
    <property type="entry name" value="CAT-like_dom_sf"/>
</dbReference>
<evidence type="ECO:0000313" key="12">
    <source>
        <dbReference type="Proteomes" id="UP001501116"/>
    </source>
</evidence>
<evidence type="ECO:0000256" key="5">
    <source>
        <dbReference type="ARBA" id="ARBA00022450"/>
    </source>
</evidence>
<comment type="caution">
    <text evidence="11">The sequence shown here is derived from an EMBL/GenBank/DDBJ whole genome shotgun (WGS) entry which is preliminary data.</text>
</comment>
<dbReference type="InterPro" id="IPR000873">
    <property type="entry name" value="AMP-dep_synth/lig_dom"/>
</dbReference>
<comment type="similarity">
    <text evidence="3">Belongs to the ATP-dependent AMP-binding enzyme family. MbtB subfamily.</text>
</comment>
<dbReference type="PROSITE" id="PS00455">
    <property type="entry name" value="AMP_BINDING"/>
    <property type="match status" value="2"/>
</dbReference>
<accession>A0ABN2QP22</accession>
<dbReference type="CDD" id="cd19535">
    <property type="entry name" value="Cyc_NRPS"/>
    <property type="match status" value="2"/>
</dbReference>
<dbReference type="InterPro" id="IPR020806">
    <property type="entry name" value="PKS_PP-bd"/>
</dbReference>
<evidence type="ECO:0000256" key="1">
    <source>
        <dbReference type="ARBA" id="ARBA00001957"/>
    </source>
</evidence>
<evidence type="ECO:0000313" key="11">
    <source>
        <dbReference type="EMBL" id="GAA1954201.1"/>
    </source>
</evidence>
<comment type="cofactor">
    <cofactor evidence="1">
        <name>pantetheine 4'-phosphate</name>
        <dbReference type="ChEBI" id="CHEBI:47942"/>
    </cofactor>
</comment>
<dbReference type="InterPro" id="IPR006162">
    <property type="entry name" value="Ppantetheine_attach_site"/>
</dbReference>
<dbReference type="InterPro" id="IPR042099">
    <property type="entry name" value="ANL_N_sf"/>
</dbReference>
<dbReference type="InterPro" id="IPR045851">
    <property type="entry name" value="AMP-bd_C_sf"/>
</dbReference>
<dbReference type="EMBL" id="BAAANN010000008">
    <property type="protein sequence ID" value="GAA1954201.1"/>
    <property type="molecule type" value="Genomic_DNA"/>
</dbReference>
<dbReference type="InterPro" id="IPR009081">
    <property type="entry name" value="PP-bd_ACP"/>
</dbReference>
<dbReference type="InterPro" id="IPR029058">
    <property type="entry name" value="AB_hydrolase_fold"/>
</dbReference>
<dbReference type="InterPro" id="IPR010071">
    <property type="entry name" value="AA_adenyl_dom"/>
</dbReference>
<dbReference type="Pfam" id="PF00668">
    <property type="entry name" value="Condensation"/>
    <property type="match status" value="2"/>
</dbReference>
<keyword evidence="6" id="KW-0597">Phosphoprotein</keyword>
<dbReference type="PROSITE" id="PS00012">
    <property type="entry name" value="PHOSPHOPANTETHEINE"/>
    <property type="match status" value="2"/>
</dbReference>
<dbReference type="InterPro" id="IPR057737">
    <property type="entry name" value="Condensation_MtbB-like"/>
</dbReference>
<dbReference type="Pfam" id="PF00501">
    <property type="entry name" value="AMP-binding"/>
    <property type="match status" value="2"/>
</dbReference>
<feature type="domain" description="Carrier" evidence="10">
    <location>
        <begin position="2083"/>
        <end position="2158"/>
    </location>
</feature>
<dbReference type="Proteomes" id="UP001501116">
    <property type="component" value="Unassembled WGS sequence"/>
</dbReference>
<evidence type="ECO:0000256" key="2">
    <source>
        <dbReference type="ARBA" id="ARBA00005102"/>
    </source>
</evidence>
<dbReference type="PROSITE" id="PS50075">
    <property type="entry name" value="CARRIER"/>
    <property type="match status" value="3"/>
</dbReference>
<keyword evidence="5" id="KW-0596">Phosphopantetheine</keyword>
<sequence length="2170" mass="232975">MASSSEGDGVLHFERMRADVAAGLDLLPAQVGADDDLLRLGLDSLGLMRLATRWRHAGARITFAELIESRTLAEWWDLVAARMTEGAAAAPSLPEVDPAAPFALAELQHAYWVGRDDGQPLGGVGAHFYNEFDGTGLDPDRLRHALAALVRRHPMLRAVFLDDGTQQIAGHAPSAGVAVHDLRPLSVRRRQERLAELREEISHRKLEVERGEVFDVQLSLLPDGATRMHVSIEMLAADAHSFRNLLSELAALYADPGTALPPIRLSYQQYLLAAALAREPERERDRRYWQERLAELPGPPELPLAVAPERVRGHRVRRWQHRLSEPADAALRERAREHGLTVSAVLLAAFAEVLSAWSASPRFLLNLPLYDRRPVHEDVPMLVGDFTGLLVLAVDTTGDDGFAAAATRLQERMRADAAHAAYSGLDVLRDLAAQRGAAGAPVVFTSALSLGELFDEGVRARFGEPGWTMSQTPQVWLDFQVTEREGGVFLNWDVVAELFPPGMVDAMFAAYLRLLAWATAPGADWSATPPEPLGPSARQVRAEANDVTAPKRDRGLHEDVLAWAGRDPGRTALLSGDGEVTYGELARASAGLAGRLAARGAGPGAVVAISLPKGTEQIVAVLAILRTGAAYVPVGIGQPAHRRDRILRAAGARFVVGAHLADLPPGIETVPVDGAPAECPEVVVRGEDTAYLLFTSGSTGEPKGVVVSHGAAVNTVDAIGARFGVGPDDRALALSALDFDLSVYDLFGLLGAGGSVVVPSEDELRDAHRFVSLVREHRVTVWQTVPALLDMLLLAADGAPLDSVRLALLGGDWVPVDIGARLHAVAPGARTVALGGTTETAIHSTVQEVPPDPPDWTSVPYGRPLPNQLLRVADHRWRDRPDWVPGELWIGGDSVADGYHRDPDRTARQFVHHAGKRWYRTGDLARYRPDGTVEFLGRADHQVKIGGHRIELGEVEAAFEAVPEIARAVVVVTGARALVAAVVPVSGAEPESDRLLALVAERVPAYMVPSTVALLDEFPLSANGKIDRAALAALLARRRGAEIDEIDEPPVGAAETAVAEAWAAALGVAKVGRSHSFFALGGDSLLATKVVNALRAAGYAGADLRRLFARPRLSEFAADLERGDAVVPEARLVPDPEHRHEPFQPTDVQRAYWVGRKDDFALGGVGSHWYWEFDGEDVDLARLEDAVNRLVDRHDMLRCVFDDIDGSQRVLPSVPRFTVEVAGDTAAELTALRDELSARVPDPASWPLLRIRAVRHGDRTRLGFSFDYIVLDALSIIRFLHELATLYRDPGTGFAPLTATFRDYLATERDPVTVARAEEYWRSRLDALPSAPPLPLVIDPARISAPRFARREGALTPGQWQAIVSKARRHDLTPSAVLGAAYAEVLATWSGAADLTLNLTLFNRRDVHPDIQRVLGDFTSLLLVEHRTGPGDGWLDVTRRFQENLWDGMANDAVSALWVLRELAARTGSPSTMPVVFTSALGMPADLVEMSFPFGELCWGLSQTPQVWLDNQVMERGGGLAYNWDAVDELFPPGVLDDMFAAYRKLLLWLATAEWTGRPPDLVPAAQRAVRARVNDTSGPRPDGLLHNDFFANAAESPDAVALIDDGVEVSYGELSERALRIAAELTACGVRPGDLVAVSLPRGTGQVAAVFGVLAAGAAYVPIGVDQPAQRRSRILERAGARFAVADPDGPFAEEASVRIVPPDPGGAPAGGPVAVDPGAPAYVIFTSGSTGQPKGVEVTHAAAVNTVDDIGSRFSVTAADRVLALSALDFDLSVYDLFGLLGAGGAVVLVAEEDRKEARVWLRLVAEHAVTVWNTVPALLDMALIAAGGGDALAGLRLALVSGDWVGLDLPGRFTAASPRGRLIALGGATEAAIWSNAFDLGGWTEVPSGWASIPYGFPLRNQCYRVVDRRGRDCPDLVPGELWIGGAGVATGYRGDPVLTAERFVRDEDSCRWYRTGDRGRYWPDGTLEFLGRADSQVKIRGHRIELGEIEAAARAHPGVAGAVALVTGSGTARALALVVVPATGADDGGLKASLRGSLPAYMVPDNVLALDELPRSPNGKLDRAALLSRLDGAPVRRSLPATPAEQVLARLWGELLDTTDIGRDQSFFALGGDSLLATRLTEQLRVRHGAEVSLREVFAAPTVAELAVLCAGKAASFDDDFEEGVL</sequence>
<dbReference type="Pfam" id="PF00550">
    <property type="entry name" value="PP-binding"/>
    <property type="match status" value="3"/>
</dbReference>
<keyword evidence="12" id="KW-1185">Reference proteome</keyword>
<comment type="pathway">
    <text evidence="2">Siderophore biosynthesis; mycobactin biosynthesis.</text>
</comment>
<dbReference type="InterPro" id="IPR020845">
    <property type="entry name" value="AMP-binding_CS"/>
</dbReference>
<dbReference type="SMART" id="SM00823">
    <property type="entry name" value="PKS_PP"/>
    <property type="match status" value="2"/>
</dbReference>
<feature type="domain" description="Carrier" evidence="10">
    <location>
        <begin position="8"/>
        <end position="83"/>
    </location>
</feature>
<dbReference type="SUPFAM" id="SSF52777">
    <property type="entry name" value="CoA-dependent acyltransferases"/>
    <property type="match status" value="4"/>
</dbReference>
<evidence type="ECO:0000256" key="8">
    <source>
        <dbReference type="ARBA" id="ARBA00033440"/>
    </source>
</evidence>
<dbReference type="Gene3D" id="3.30.300.30">
    <property type="match status" value="2"/>
</dbReference>
<dbReference type="PANTHER" id="PTHR45527">
    <property type="entry name" value="NONRIBOSOMAL PEPTIDE SYNTHETASE"/>
    <property type="match status" value="1"/>
</dbReference>